<feature type="region of interest" description="Disordered" evidence="1">
    <location>
        <begin position="29"/>
        <end position="53"/>
    </location>
</feature>
<gene>
    <name evidence="2" type="ORF">MKZ38_000205</name>
</gene>
<protein>
    <submittedName>
        <fullName evidence="2">Uncharacterized protein</fullName>
    </submittedName>
</protein>
<feature type="region of interest" description="Disordered" evidence="1">
    <location>
        <begin position="94"/>
        <end position="137"/>
    </location>
</feature>
<organism evidence="2 3">
    <name type="scientific">Zalerion maritima</name>
    <dbReference type="NCBI Taxonomy" id="339359"/>
    <lineage>
        <taxon>Eukaryota</taxon>
        <taxon>Fungi</taxon>
        <taxon>Dikarya</taxon>
        <taxon>Ascomycota</taxon>
        <taxon>Pezizomycotina</taxon>
        <taxon>Sordariomycetes</taxon>
        <taxon>Lulworthiomycetidae</taxon>
        <taxon>Lulworthiales</taxon>
        <taxon>Lulworthiaceae</taxon>
        <taxon>Zalerion</taxon>
    </lineage>
</organism>
<evidence type="ECO:0000256" key="1">
    <source>
        <dbReference type="SAM" id="MobiDB-lite"/>
    </source>
</evidence>
<evidence type="ECO:0000313" key="2">
    <source>
        <dbReference type="EMBL" id="KAJ2902695.1"/>
    </source>
</evidence>
<keyword evidence="3" id="KW-1185">Reference proteome</keyword>
<evidence type="ECO:0000313" key="3">
    <source>
        <dbReference type="Proteomes" id="UP001201980"/>
    </source>
</evidence>
<dbReference type="EMBL" id="JAKWBI020000105">
    <property type="protein sequence ID" value="KAJ2902695.1"/>
    <property type="molecule type" value="Genomic_DNA"/>
</dbReference>
<sequence length="137" mass="14474">MSDEGETGQVAVSVGSLISGTPAEKVTYAAPELGILREPDDGPDGGEESGSQLACQYPDEVIPVADDTPAAYNRLKVAYMGNKLELLRIQEDGSYSSSDQLKGSGAIHSFQKHPFTKPTTEGAGQNSEQVSYGMANY</sequence>
<name>A0AAD5RRU7_9PEZI</name>
<feature type="compositionally biased region" description="Polar residues" evidence="1">
    <location>
        <begin position="117"/>
        <end position="130"/>
    </location>
</feature>
<accession>A0AAD5RRU7</accession>
<dbReference type="AlphaFoldDB" id="A0AAD5RRU7"/>
<dbReference type="Proteomes" id="UP001201980">
    <property type="component" value="Unassembled WGS sequence"/>
</dbReference>
<proteinExistence type="predicted"/>
<comment type="caution">
    <text evidence="2">The sequence shown here is derived from an EMBL/GenBank/DDBJ whole genome shotgun (WGS) entry which is preliminary data.</text>
</comment>
<reference evidence="2" key="1">
    <citation type="submission" date="2022-07" db="EMBL/GenBank/DDBJ databases">
        <title>Draft genome sequence of Zalerion maritima ATCC 34329, a (micro)plastics degrading marine fungus.</title>
        <authorList>
            <person name="Paco A."/>
            <person name="Goncalves M.F.M."/>
            <person name="Rocha-Santos T.A.P."/>
            <person name="Alves A."/>
        </authorList>
    </citation>
    <scope>NUCLEOTIDE SEQUENCE</scope>
    <source>
        <strain evidence="2">ATCC 34329</strain>
    </source>
</reference>